<dbReference type="InterPro" id="IPR027059">
    <property type="entry name" value="Coatomer_dsu"/>
</dbReference>
<dbReference type="GO" id="GO:0006890">
    <property type="term" value="P:retrograde vesicle-mediated transport, Golgi to endoplasmic reticulum"/>
    <property type="evidence" value="ECO:0000318"/>
    <property type="project" value="GO_Central"/>
</dbReference>
<evidence type="ECO:0000256" key="12">
    <source>
        <dbReference type="SAM" id="MobiDB-lite"/>
    </source>
</evidence>
<evidence type="ECO:0000256" key="2">
    <source>
        <dbReference type="ARBA" id="ARBA00011775"/>
    </source>
</evidence>
<dbReference type="EMBL" id="GL377626">
    <property type="protein sequence ID" value="EFJ14725.1"/>
    <property type="molecule type" value="Genomic_DNA"/>
</dbReference>
<dbReference type="PANTHER" id="PTHR10121">
    <property type="entry name" value="COATOMER SUBUNIT DELTA"/>
    <property type="match status" value="1"/>
</dbReference>
<dbReference type="GO" id="GO:0030126">
    <property type="term" value="C:COPI vesicle coat"/>
    <property type="evidence" value="ECO:0000318"/>
    <property type="project" value="GO_Central"/>
</dbReference>
<gene>
    <name evidence="14" type="ORF">SELMODRAFT_268855</name>
</gene>
<evidence type="ECO:0000256" key="4">
    <source>
        <dbReference type="ARBA" id="ARBA00022490"/>
    </source>
</evidence>
<sequence length="507" mass="56214">MVVLASSIINKSGKALVSRQFVDMTRIRIEGLLAAFPKLVGSGKQHTYVETENVRYVYQPMESLYLILVTNKQSNILEDLETLRLLSKLIPEYCTSLEEESVCKNGFKLIFAFDEVICQGHKEAVSASQVKEYMEMDSQEERMHRMMMQTKINETKDLMKKKANEIDKSKLDKTRPDRSGIISVPISFDNGYDLPSTGRSNGTFVADESKSKGRPTTAAAGSSKKGMQLGKGQKTSRIIESLKAEGEDIVEDVQAAAVVGLTASVPTDPIAVLVEEKITVQCKRDGGLESFDIQGTLSLVVQNRDDAFIRVQVENGANDGVQFKPHPNIDKDLFARESILGLKDSRRPFPTGTPTGILKWRMTSKDESLIPLNINCWPSISGGETYVSIEYEASQRFELQNVKITIPLPALRDPPTVNQVDGEWRYDSRRSVLEWSVVLIDNSNRNGAMEFVVPAADASVFFPIDVKFTATKTFCDLKVVSVLQVDGGNSVRFAGSTQLLADSYQVV</sequence>
<dbReference type="Gene3D" id="2.60.40.1170">
    <property type="entry name" value="Mu homology domain, subdomain B"/>
    <property type="match status" value="2"/>
</dbReference>
<evidence type="ECO:0000256" key="11">
    <source>
        <dbReference type="RuleBase" id="RU366052"/>
    </source>
</evidence>
<dbReference type="GO" id="GO:0000139">
    <property type="term" value="C:Golgi membrane"/>
    <property type="evidence" value="ECO:0007669"/>
    <property type="project" value="UniProtKB-SubCell"/>
</dbReference>
<dbReference type="PANTHER" id="PTHR10121:SF0">
    <property type="entry name" value="COATOMER SUBUNIT DELTA"/>
    <property type="match status" value="1"/>
</dbReference>
<keyword evidence="4 10" id="KW-0963">Cytoplasm</keyword>
<comment type="function">
    <text evidence="10">The coatomer is a cytosolic protein complex that binds to dilysine motifs and reversibly associates with Golgi non-clathrin-coated vesicles, which further mediate biosynthetic protein transport from the ER, via the Golgi up to the trans Golgi network. Coatomer complex is required for budding from Golgi membranes, and is essential for the retrograde Golgi-to-ER transport of dilysine-tagged proteins.</text>
</comment>
<dbReference type="InterPro" id="IPR011012">
    <property type="entry name" value="Longin-like_dom_sf"/>
</dbReference>
<comment type="subcellular location">
    <subcellularLocation>
        <location evidence="10 11">Cytoplasm</location>
    </subcellularLocation>
    <subcellularLocation>
        <location evidence="10 11">Cytoplasmic vesicle</location>
        <location evidence="10 11">COPI-coated vesicle membrane</location>
        <topology evidence="10 11">Peripheral membrane protein</topology>
        <orientation evidence="10 11">Cytoplasmic side</orientation>
    </subcellularLocation>
    <subcellularLocation>
        <location evidence="10 11">Golgi apparatus membrane</location>
        <topology evidence="10 11">Peripheral membrane protein</topology>
        <orientation evidence="10 11">Cytoplasmic side</orientation>
    </subcellularLocation>
</comment>
<keyword evidence="15" id="KW-1185">Reference proteome</keyword>
<evidence type="ECO:0000313" key="15">
    <source>
        <dbReference type="Proteomes" id="UP000001514"/>
    </source>
</evidence>
<dbReference type="FunFam" id="3.30.450.60:FF:000003">
    <property type="entry name" value="Coatomer subunit delta"/>
    <property type="match status" value="1"/>
</dbReference>
<keyword evidence="7 10" id="KW-0333">Golgi apparatus</keyword>
<dbReference type="Gramene" id="EFJ14725">
    <property type="protein sequence ID" value="EFJ14725"/>
    <property type="gene ID" value="SELMODRAFT_268855"/>
</dbReference>
<dbReference type="SUPFAM" id="SSF64356">
    <property type="entry name" value="SNARE-like"/>
    <property type="match status" value="1"/>
</dbReference>
<dbReference type="OrthoDB" id="10266042at2759"/>
<evidence type="ECO:0000259" key="13">
    <source>
        <dbReference type="PROSITE" id="PS51072"/>
    </source>
</evidence>
<keyword evidence="6 10" id="KW-0653">Protein transport</keyword>
<dbReference type="InParanoid" id="D8SLV4"/>
<dbReference type="GO" id="GO:0006888">
    <property type="term" value="P:endoplasmic reticulum to Golgi vesicle-mediated transport"/>
    <property type="evidence" value="ECO:0000318"/>
    <property type="project" value="GO_Central"/>
</dbReference>
<comment type="subunit">
    <text evidence="2 10">Oligomeric complex that consists of at least the alpha, beta, beta', gamma, delta, epsilon and zeta subunits.</text>
</comment>
<dbReference type="CDD" id="cd09254">
    <property type="entry name" value="AP_delta-COPI_MHD"/>
    <property type="match status" value="1"/>
</dbReference>
<evidence type="ECO:0000256" key="5">
    <source>
        <dbReference type="ARBA" id="ARBA00022892"/>
    </source>
</evidence>
<evidence type="ECO:0000313" key="14">
    <source>
        <dbReference type="EMBL" id="EFJ14725.1"/>
    </source>
</evidence>
<dbReference type="FunCoup" id="D8SLV4">
    <property type="interactions" value="5704"/>
</dbReference>
<accession>D8SLV4</accession>
<dbReference type="InterPro" id="IPR028565">
    <property type="entry name" value="MHD"/>
</dbReference>
<dbReference type="FunFam" id="2.60.40.1170:FF:000007">
    <property type="entry name" value="Coatomer subunit delta"/>
    <property type="match status" value="1"/>
</dbReference>
<dbReference type="InterPro" id="IPR036168">
    <property type="entry name" value="AP2_Mu_C_sf"/>
</dbReference>
<evidence type="ECO:0000256" key="8">
    <source>
        <dbReference type="ARBA" id="ARBA00023136"/>
    </source>
</evidence>
<keyword evidence="9 10" id="KW-0968">Cytoplasmic vesicle</keyword>
<keyword evidence="5 10" id="KW-0931">ER-Golgi transport</keyword>
<dbReference type="InterPro" id="IPR022775">
    <property type="entry name" value="AP_mu_sigma_su"/>
</dbReference>
<reference evidence="14 15" key="1">
    <citation type="journal article" date="2011" name="Science">
        <title>The Selaginella genome identifies genetic changes associated with the evolution of vascular plants.</title>
        <authorList>
            <person name="Banks J.A."/>
            <person name="Nishiyama T."/>
            <person name="Hasebe M."/>
            <person name="Bowman J.L."/>
            <person name="Gribskov M."/>
            <person name="dePamphilis C."/>
            <person name="Albert V.A."/>
            <person name="Aono N."/>
            <person name="Aoyama T."/>
            <person name="Ambrose B.A."/>
            <person name="Ashton N.W."/>
            <person name="Axtell M.J."/>
            <person name="Barker E."/>
            <person name="Barker M.S."/>
            <person name="Bennetzen J.L."/>
            <person name="Bonawitz N.D."/>
            <person name="Chapple C."/>
            <person name="Cheng C."/>
            <person name="Correa L.G."/>
            <person name="Dacre M."/>
            <person name="DeBarry J."/>
            <person name="Dreyer I."/>
            <person name="Elias M."/>
            <person name="Engstrom E.M."/>
            <person name="Estelle M."/>
            <person name="Feng L."/>
            <person name="Finet C."/>
            <person name="Floyd S.K."/>
            <person name="Frommer W.B."/>
            <person name="Fujita T."/>
            <person name="Gramzow L."/>
            <person name="Gutensohn M."/>
            <person name="Harholt J."/>
            <person name="Hattori M."/>
            <person name="Heyl A."/>
            <person name="Hirai T."/>
            <person name="Hiwatashi Y."/>
            <person name="Ishikawa M."/>
            <person name="Iwata M."/>
            <person name="Karol K.G."/>
            <person name="Koehler B."/>
            <person name="Kolukisaoglu U."/>
            <person name="Kubo M."/>
            <person name="Kurata T."/>
            <person name="Lalonde S."/>
            <person name="Li K."/>
            <person name="Li Y."/>
            <person name="Litt A."/>
            <person name="Lyons E."/>
            <person name="Manning G."/>
            <person name="Maruyama T."/>
            <person name="Michael T.P."/>
            <person name="Mikami K."/>
            <person name="Miyazaki S."/>
            <person name="Morinaga S."/>
            <person name="Murata T."/>
            <person name="Mueller-Roeber B."/>
            <person name="Nelson D.R."/>
            <person name="Obara M."/>
            <person name="Oguri Y."/>
            <person name="Olmstead R.G."/>
            <person name="Onodera N."/>
            <person name="Petersen B.L."/>
            <person name="Pils B."/>
            <person name="Prigge M."/>
            <person name="Rensing S.A."/>
            <person name="Riano-Pachon D.M."/>
            <person name="Roberts A.W."/>
            <person name="Sato Y."/>
            <person name="Scheller H.V."/>
            <person name="Schulz B."/>
            <person name="Schulz C."/>
            <person name="Shakirov E.V."/>
            <person name="Shibagaki N."/>
            <person name="Shinohara N."/>
            <person name="Shippen D.E."/>
            <person name="Soerensen I."/>
            <person name="Sotooka R."/>
            <person name="Sugimoto N."/>
            <person name="Sugita M."/>
            <person name="Sumikawa N."/>
            <person name="Tanurdzic M."/>
            <person name="Theissen G."/>
            <person name="Ulvskov P."/>
            <person name="Wakazuki S."/>
            <person name="Weng J.K."/>
            <person name="Willats W.W."/>
            <person name="Wipf D."/>
            <person name="Wolf P.G."/>
            <person name="Yang L."/>
            <person name="Zimmer A.D."/>
            <person name="Zhu Q."/>
            <person name="Mitros T."/>
            <person name="Hellsten U."/>
            <person name="Loque D."/>
            <person name="Otillar R."/>
            <person name="Salamov A."/>
            <person name="Schmutz J."/>
            <person name="Shapiro H."/>
            <person name="Lindquist E."/>
            <person name="Lucas S."/>
            <person name="Rokhsar D."/>
            <person name="Grigoriev I.V."/>
        </authorList>
    </citation>
    <scope>NUCLEOTIDE SEQUENCE [LARGE SCALE GENOMIC DNA]</scope>
</reference>
<dbReference type="GO" id="GO:0051645">
    <property type="term" value="P:Golgi localization"/>
    <property type="evidence" value="ECO:0000318"/>
    <property type="project" value="GO_Central"/>
</dbReference>
<evidence type="ECO:0000256" key="1">
    <source>
        <dbReference type="ARBA" id="ARBA00010516"/>
    </source>
</evidence>
<name>D8SLV4_SELML</name>
<dbReference type="Proteomes" id="UP000001514">
    <property type="component" value="Unassembled WGS sequence"/>
</dbReference>
<dbReference type="HOGENOM" id="CLU_019988_3_0_1"/>
<keyword evidence="3 10" id="KW-0813">Transport</keyword>
<organism evidence="15">
    <name type="scientific">Selaginella moellendorffii</name>
    <name type="common">Spikemoss</name>
    <dbReference type="NCBI Taxonomy" id="88036"/>
    <lineage>
        <taxon>Eukaryota</taxon>
        <taxon>Viridiplantae</taxon>
        <taxon>Streptophyta</taxon>
        <taxon>Embryophyta</taxon>
        <taxon>Tracheophyta</taxon>
        <taxon>Lycopodiopsida</taxon>
        <taxon>Selaginellales</taxon>
        <taxon>Selaginellaceae</taxon>
        <taxon>Selaginella</taxon>
    </lineage>
</organism>
<evidence type="ECO:0000256" key="3">
    <source>
        <dbReference type="ARBA" id="ARBA00022448"/>
    </source>
</evidence>
<keyword evidence="8 10" id="KW-0472">Membrane</keyword>
<evidence type="ECO:0000256" key="10">
    <source>
        <dbReference type="RuleBase" id="RU364018"/>
    </source>
</evidence>
<evidence type="ECO:0000256" key="9">
    <source>
        <dbReference type="ARBA" id="ARBA00023329"/>
    </source>
</evidence>
<dbReference type="Pfam" id="PF00928">
    <property type="entry name" value="Adap_comp_sub"/>
    <property type="match status" value="1"/>
</dbReference>
<dbReference type="AlphaFoldDB" id="D8SLV4"/>
<proteinExistence type="inferred from homology"/>
<dbReference type="GO" id="GO:0015031">
    <property type="term" value="P:protein transport"/>
    <property type="evidence" value="ECO:0007669"/>
    <property type="project" value="UniProtKB-KW"/>
</dbReference>
<dbReference type="CDD" id="cd14830">
    <property type="entry name" value="Delta_COP_N"/>
    <property type="match status" value="1"/>
</dbReference>
<dbReference type="eggNOG" id="KOG2635">
    <property type="taxonomic scope" value="Eukaryota"/>
</dbReference>
<comment type="similarity">
    <text evidence="1 10">Belongs to the adaptor complexes medium subunit family. Delta-COP subfamily.</text>
</comment>
<evidence type="ECO:0000256" key="6">
    <source>
        <dbReference type="ARBA" id="ARBA00022927"/>
    </source>
</evidence>
<dbReference type="KEGG" id="smo:SELMODRAFT_268855"/>
<dbReference type="SUPFAM" id="SSF49447">
    <property type="entry name" value="Second domain of Mu2 adaptin subunit (ap50) of ap2 adaptor"/>
    <property type="match status" value="1"/>
</dbReference>
<feature type="region of interest" description="Disordered" evidence="12">
    <location>
        <begin position="204"/>
        <end position="232"/>
    </location>
</feature>
<dbReference type="STRING" id="88036.D8SLV4"/>
<dbReference type="Pfam" id="PF01217">
    <property type="entry name" value="Clat_adaptor_s"/>
    <property type="match status" value="1"/>
</dbReference>
<evidence type="ECO:0000256" key="7">
    <source>
        <dbReference type="ARBA" id="ARBA00023034"/>
    </source>
</evidence>
<feature type="domain" description="MHD" evidence="13">
    <location>
        <begin position="267"/>
        <end position="507"/>
    </location>
</feature>
<protein>
    <recommendedName>
        <fullName evidence="10">Coatomer subunit delta</fullName>
    </recommendedName>
</protein>
<dbReference type="Gene3D" id="3.30.450.60">
    <property type="match status" value="1"/>
</dbReference>
<dbReference type="PROSITE" id="PS51072">
    <property type="entry name" value="MHD"/>
    <property type="match status" value="1"/>
</dbReference>
<dbReference type="OMA" id="VQFRTHP"/>